<feature type="zinc finger region" description="C3H1-type" evidence="1">
    <location>
        <begin position="1"/>
        <end position="23"/>
    </location>
</feature>
<feature type="compositionally biased region" description="Low complexity" evidence="2">
    <location>
        <begin position="110"/>
        <end position="137"/>
    </location>
</feature>
<dbReference type="InterPro" id="IPR000571">
    <property type="entry name" value="Znf_CCCH"/>
</dbReference>
<dbReference type="Proteomes" id="UP000030744">
    <property type="component" value="Unassembled WGS sequence"/>
</dbReference>
<evidence type="ECO:0000313" key="4">
    <source>
        <dbReference type="EMBL" id="CDJ36436.1"/>
    </source>
</evidence>
<keyword evidence="5" id="KW-1185">Reference proteome</keyword>
<dbReference type="VEuPathDB" id="ToxoDB:EMH_0085480"/>
<keyword evidence="1" id="KW-0863">Zinc-finger</keyword>
<dbReference type="PROSITE" id="PS50103">
    <property type="entry name" value="ZF_C3H1"/>
    <property type="match status" value="1"/>
</dbReference>
<feature type="compositionally biased region" description="Polar residues" evidence="2">
    <location>
        <begin position="50"/>
        <end position="70"/>
    </location>
</feature>
<evidence type="ECO:0000256" key="1">
    <source>
        <dbReference type="PROSITE-ProRule" id="PRU00723"/>
    </source>
</evidence>
<feature type="compositionally biased region" description="Low complexity" evidence="2">
    <location>
        <begin position="84"/>
        <end position="93"/>
    </location>
</feature>
<proteinExistence type="predicted"/>
<dbReference type="GO" id="GO:0008270">
    <property type="term" value="F:zinc ion binding"/>
    <property type="evidence" value="ECO:0007669"/>
    <property type="project" value="UniProtKB-KW"/>
</dbReference>
<reference evidence="4" key="1">
    <citation type="submission" date="2013-10" db="EMBL/GenBank/DDBJ databases">
        <title>Genomic analysis of the causative agents of coccidiosis in chickens.</title>
        <authorList>
            <person name="Reid A.J."/>
            <person name="Blake D."/>
            <person name="Billington K."/>
            <person name="Browne H."/>
            <person name="Dunn M."/>
            <person name="Hung S."/>
            <person name="Kawahara F."/>
            <person name="Miranda-Saavedra D."/>
            <person name="Mourier T."/>
            <person name="Nagra H."/>
            <person name="Otto T.D."/>
            <person name="Rawlings N."/>
            <person name="Sanchez A."/>
            <person name="Sanders M."/>
            <person name="Subramaniam C."/>
            <person name="Tay Y."/>
            <person name="Dear P."/>
            <person name="Doerig C."/>
            <person name="Gruber A."/>
            <person name="Parkinson J."/>
            <person name="Shirley M."/>
            <person name="Wan K.L."/>
            <person name="Berriman M."/>
            <person name="Tomley F."/>
            <person name="Pain A."/>
        </authorList>
    </citation>
    <scope>NUCLEOTIDE SEQUENCE [LARGE SCALE GENOMIC DNA]</scope>
    <source>
        <strain evidence="4">Houghton</strain>
    </source>
</reference>
<gene>
    <name evidence="4" type="ORF">EMH_0085480</name>
</gene>
<feature type="region of interest" description="Disordered" evidence="2">
    <location>
        <begin position="48"/>
        <end position="149"/>
    </location>
</feature>
<dbReference type="EMBL" id="HG735988">
    <property type="protein sequence ID" value="CDJ36436.1"/>
    <property type="molecule type" value="Genomic_DNA"/>
</dbReference>
<sequence>MCRSWLSGNCLKNDRCTHAHGEVELLLYRHRALQLGRRDFFDEREAARGANTQRWSSRQTQKGFLTSSATGERARGGSNAHKTQQQQQQLLLQCSSAGVEGAPLGGGAPRGAVPGARTRQSNRNNSKRNQQQQQQQQEKLPVTSATTPQGAAAETAILLQLAAQLQALAVSQQSRGEGAP</sequence>
<dbReference type="OrthoDB" id="410307at2759"/>
<evidence type="ECO:0000259" key="3">
    <source>
        <dbReference type="PROSITE" id="PS50103"/>
    </source>
</evidence>
<protein>
    <submittedName>
        <fullName evidence="4">Zinc finger (CCCH type) protein, putative</fullName>
    </submittedName>
</protein>
<feature type="domain" description="C3H1-type" evidence="3">
    <location>
        <begin position="1"/>
        <end position="23"/>
    </location>
</feature>
<keyword evidence="1" id="KW-0862">Zinc</keyword>
<name>U6KI24_9EIME</name>
<keyword evidence="1" id="KW-0479">Metal-binding</keyword>
<reference evidence="4" key="2">
    <citation type="submission" date="2013-10" db="EMBL/GenBank/DDBJ databases">
        <authorList>
            <person name="Aslett M."/>
        </authorList>
    </citation>
    <scope>NUCLEOTIDE SEQUENCE [LARGE SCALE GENOMIC DNA]</scope>
    <source>
        <strain evidence="4">Houghton</strain>
    </source>
</reference>
<accession>U6KI24</accession>
<dbReference type="GeneID" id="60404413"/>
<evidence type="ECO:0000256" key="2">
    <source>
        <dbReference type="SAM" id="MobiDB-lite"/>
    </source>
</evidence>
<dbReference type="AlphaFoldDB" id="U6KI24"/>
<evidence type="ECO:0000313" key="5">
    <source>
        <dbReference type="Proteomes" id="UP000030744"/>
    </source>
</evidence>
<organism evidence="4 5">
    <name type="scientific">Eimeria mitis</name>
    <dbReference type="NCBI Taxonomy" id="44415"/>
    <lineage>
        <taxon>Eukaryota</taxon>
        <taxon>Sar</taxon>
        <taxon>Alveolata</taxon>
        <taxon>Apicomplexa</taxon>
        <taxon>Conoidasida</taxon>
        <taxon>Coccidia</taxon>
        <taxon>Eucoccidiorida</taxon>
        <taxon>Eimeriorina</taxon>
        <taxon>Eimeriidae</taxon>
        <taxon>Eimeria</taxon>
    </lineage>
</organism>
<dbReference type="RefSeq" id="XP_037878724.1">
    <property type="nucleotide sequence ID" value="XM_038022870.1"/>
</dbReference>